<evidence type="ECO:0000259" key="1">
    <source>
        <dbReference type="PROSITE" id="PS50404"/>
    </source>
</evidence>
<dbReference type="InterPro" id="IPR004045">
    <property type="entry name" value="Glutathione_S-Trfase_N"/>
</dbReference>
<dbReference type="WBParaSite" id="TCONS_00006450.p1">
    <property type="protein sequence ID" value="TCONS_00006450.p1"/>
    <property type="gene ID" value="XLOC_004596"/>
</dbReference>
<dbReference type="PANTHER" id="PTHR11571:SF150">
    <property type="entry name" value="GLUTATHIONE S-TRANSFERASE"/>
    <property type="match status" value="1"/>
</dbReference>
<protein>
    <submittedName>
        <fullName evidence="4 5">Glutathione transferase</fullName>
    </submittedName>
</protein>
<evidence type="ECO:0000313" key="5">
    <source>
        <dbReference type="WBParaSite" id="TCONS_00006450.p1"/>
    </source>
</evidence>
<dbReference type="FunFam" id="1.20.1050.10:FF:000030">
    <property type="entry name" value="Glutathione S-transferase S1"/>
    <property type="match status" value="1"/>
</dbReference>
<dbReference type="Pfam" id="PF02798">
    <property type="entry name" value="GST_N"/>
    <property type="match status" value="1"/>
</dbReference>
<dbReference type="Gene3D" id="3.40.30.10">
    <property type="entry name" value="Glutaredoxin"/>
    <property type="match status" value="1"/>
</dbReference>
<dbReference type="Proteomes" id="UP000035681">
    <property type="component" value="Unplaced"/>
</dbReference>
<dbReference type="SFLD" id="SFLDG01205">
    <property type="entry name" value="AMPS.1"/>
    <property type="match status" value="1"/>
</dbReference>
<dbReference type="SUPFAM" id="SSF47616">
    <property type="entry name" value="GST C-terminal domain-like"/>
    <property type="match status" value="1"/>
</dbReference>
<dbReference type="SFLD" id="SFLDG00363">
    <property type="entry name" value="AMPS_(cytGST):_Alpha-__Mu-__Pi"/>
    <property type="match status" value="1"/>
</dbReference>
<name>A0A0K0DY27_STRER</name>
<organism evidence="4">
    <name type="scientific">Strongyloides stercoralis</name>
    <name type="common">Threadworm</name>
    <dbReference type="NCBI Taxonomy" id="6248"/>
    <lineage>
        <taxon>Eukaryota</taxon>
        <taxon>Metazoa</taxon>
        <taxon>Ecdysozoa</taxon>
        <taxon>Nematoda</taxon>
        <taxon>Chromadorea</taxon>
        <taxon>Rhabditida</taxon>
        <taxon>Tylenchina</taxon>
        <taxon>Panagrolaimomorpha</taxon>
        <taxon>Strongyloidoidea</taxon>
        <taxon>Strongyloididae</taxon>
        <taxon>Strongyloides</taxon>
    </lineage>
</organism>
<dbReference type="FunFam" id="3.40.30.10:FF:000258">
    <property type="entry name" value="Glutathione S-transferase"/>
    <property type="match status" value="1"/>
</dbReference>
<dbReference type="InterPro" id="IPR040079">
    <property type="entry name" value="Glutathione_S-Trfase"/>
</dbReference>
<dbReference type="PROSITE" id="PS50405">
    <property type="entry name" value="GST_CTER"/>
    <property type="match status" value="1"/>
</dbReference>
<dbReference type="PANTHER" id="PTHR11571">
    <property type="entry name" value="GLUTATHIONE S-TRANSFERASE"/>
    <property type="match status" value="1"/>
</dbReference>
<feature type="domain" description="GST C-terminal" evidence="2">
    <location>
        <begin position="84"/>
        <end position="208"/>
    </location>
</feature>
<dbReference type="GO" id="GO:0004364">
    <property type="term" value="F:glutathione transferase activity"/>
    <property type="evidence" value="ECO:0007669"/>
    <property type="project" value="TreeGrafter"/>
</dbReference>
<dbReference type="CDD" id="cd03039">
    <property type="entry name" value="GST_N_Sigma_like"/>
    <property type="match status" value="1"/>
</dbReference>
<feature type="domain" description="GST N-terminal" evidence="1">
    <location>
        <begin position="5"/>
        <end position="82"/>
    </location>
</feature>
<dbReference type="AlphaFoldDB" id="A0A0K0DY27"/>
<sequence length="208" mass="24133">MPVIPQYTLTYFDLMGKGEVSRMLFNYAGVKFTDNRIQFENWPALKEKQPFGQLPVLEVDGKILFQSRAIEKFLARQFGLIGDDDFEAAQVDQYILTVDDVLVNFKPIVLEKDLEKKAEILKKLFPEHIVPALRRFEGFLVKNGTGYFVGKNITLADLALFQFLLYVRKITSDSVLDNYPELKKFSHRISENEKLKPYLETRSEKMLP</sequence>
<dbReference type="WBParaSite" id="SSTP_0000214100.1">
    <property type="protein sequence ID" value="SSTP_0000214100.1"/>
    <property type="gene ID" value="SSTP_0000214100"/>
</dbReference>
<dbReference type="InterPro" id="IPR004046">
    <property type="entry name" value="GST_C"/>
</dbReference>
<dbReference type="InterPro" id="IPR036282">
    <property type="entry name" value="Glutathione-S-Trfase_C_sf"/>
</dbReference>
<keyword evidence="3" id="KW-1185">Reference proteome</keyword>
<dbReference type="SUPFAM" id="SSF52833">
    <property type="entry name" value="Thioredoxin-like"/>
    <property type="match status" value="1"/>
</dbReference>
<dbReference type="InterPro" id="IPR036249">
    <property type="entry name" value="Thioredoxin-like_sf"/>
</dbReference>
<dbReference type="Pfam" id="PF14497">
    <property type="entry name" value="GST_C_3"/>
    <property type="match status" value="1"/>
</dbReference>
<evidence type="ECO:0000313" key="4">
    <source>
        <dbReference type="WBParaSite" id="SSTP_0000214100.1"/>
    </source>
</evidence>
<dbReference type="Gene3D" id="1.20.1050.10">
    <property type="match status" value="1"/>
</dbReference>
<dbReference type="PROSITE" id="PS50404">
    <property type="entry name" value="GST_NTER"/>
    <property type="match status" value="1"/>
</dbReference>
<dbReference type="SFLD" id="SFLDS00019">
    <property type="entry name" value="Glutathione_Transferase_(cytos"/>
    <property type="match status" value="1"/>
</dbReference>
<proteinExistence type="predicted"/>
<reference evidence="4" key="1">
    <citation type="submission" date="2015-08" db="UniProtKB">
        <authorList>
            <consortium name="WormBaseParasite"/>
        </authorList>
    </citation>
    <scope>IDENTIFICATION</scope>
</reference>
<dbReference type="GO" id="GO:0006749">
    <property type="term" value="P:glutathione metabolic process"/>
    <property type="evidence" value="ECO:0007669"/>
    <property type="project" value="TreeGrafter"/>
</dbReference>
<dbReference type="InterPro" id="IPR050213">
    <property type="entry name" value="GST_superfamily"/>
</dbReference>
<dbReference type="InterPro" id="IPR010987">
    <property type="entry name" value="Glutathione-S-Trfase_C-like"/>
</dbReference>
<dbReference type="STRING" id="6248.A0A0K0DY27"/>
<evidence type="ECO:0000259" key="2">
    <source>
        <dbReference type="PROSITE" id="PS50405"/>
    </source>
</evidence>
<evidence type="ECO:0000313" key="3">
    <source>
        <dbReference type="Proteomes" id="UP000035681"/>
    </source>
</evidence>
<accession>A0A0K0DY27</accession>
<dbReference type="CDD" id="cd03192">
    <property type="entry name" value="GST_C_Sigma_like"/>
    <property type="match status" value="1"/>
</dbReference>